<sequence length="40" mass="4277">MKAIKLITATFIVALFSIGALTAQTNESEILATTEITVHD</sequence>
<feature type="chain" id="PRO_5002626798" evidence="1">
    <location>
        <begin position="23"/>
        <end position="40"/>
    </location>
</feature>
<gene>
    <name evidence="2" type="ordered locus">GFO_2645</name>
</gene>
<keyword evidence="1" id="KW-0732">Signal</keyword>
<evidence type="ECO:0000313" key="2">
    <source>
        <dbReference type="EMBL" id="CAL67601.1"/>
    </source>
</evidence>
<organism evidence="2 3">
    <name type="scientific">Christiangramia forsetii (strain DSM 17595 / CGMCC 1.15422 / KT0803)</name>
    <name type="common">Gramella forsetii</name>
    <dbReference type="NCBI Taxonomy" id="411154"/>
    <lineage>
        <taxon>Bacteria</taxon>
        <taxon>Pseudomonadati</taxon>
        <taxon>Bacteroidota</taxon>
        <taxon>Flavobacteriia</taxon>
        <taxon>Flavobacteriales</taxon>
        <taxon>Flavobacteriaceae</taxon>
        <taxon>Christiangramia</taxon>
    </lineage>
</organism>
<proteinExistence type="predicted"/>
<feature type="signal peptide" evidence="1">
    <location>
        <begin position="1"/>
        <end position="22"/>
    </location>
</feature>
<dbReference type="AlphaFoldDB" id="A0M4Q6"/>
<reference evidence="2 3" key="1">
    <citation type="journal article" date="2006" name="Environ. Microbiol.">
        <title>Whole genome analysis of the marine Bacteroidetes'Gramella forsetii' reveals adaptations to degradation of polymeric organic matter.</title>
        <authorList>
            <person name="Bauer M."/>
            <person name="Kube M."/>
            <person name="Teeling H."/>
            <person name="Richter M."/>
            <person name="Lombardot T."/>
            <person name="Allers E."/>
            <person name="Wuerdemann C.A."/>
            <person name="Quast C."/>
            <person name="Kuhl H."/>
            <person name="Knaust F."/>
            <person name="Woebken D."/>
            <person name="Bischof K."/>
            <person name="Mussmann M."/>
            <person name="Choudhuri J.V."/>
            <person name="Meyer F."/>
            <person name="Reinhardt R."/>
            <person name="Amann R.I."/>
            <person name="Gloeckner F.O."/>
        </authorList>
    </citation>
    <scope>NUCLEOTIDE SEQUENCE [LARGE SCALE GENOMIC DNA]</scope>
    <source>
        <strain evidence="2 3">KT0803</strain>
    </source>
</reference>
<dbReference type="EMBL" id="CU207366">
    <property type="protein sequence ID" value="CAL67601.1"/>
    <property type="molecule type" value="Genomic_DNA"/>
</dbReference>
<dbReference type="KEGG" id="gfo:GFO_2645"/>
<accession>A0M4Q6</accession>
<evidence type="ECO:0000313" key="3">
    <source>
        <dbReference type="Proteomes" id="UP000000755"/>
    </source>
</evidence>
<name>A0M4Q6_CHRFK</name>
<dbReference type="HOGENOM" id="CLU_3290355_0_0_10"/>
<dbReference type="Proteomes" id="UP000000755">
    <property type="component" value="Chromosome"/>
</dbReference>
<evidence type="ECO:0000256" key="1">
    <source>
        <dbReference type="SAM" id="SignalP"/>
    </source>
</evidence>
<dbReference type="STRING" id="411154.GFO_2645"/>
<protein>
    <submittedName>
        <fullName evidence="2">Secreted protein</fullName>
    </submittedName>
</protein>